<dbReference type="InterPro" id="IPR000045">
    <property type="entry name" value="Prepilin_IV_endopep_pep"/>
</dbReference>
<comment type="similarity">
    <text evidence="1 2">Belongs to the peptidase A24 family.</text>
</comment>
<evidence type="ECO:0000256" key="1">
    <source>
        <dbReference type="ARBA" id="ARBA00005801"/>
    </source>
</evidence>
<keyword evidence="3" id="KW-0472">Membrane</keyword>
<evidence type="ECO:0000256" key="3">
    <source>
        <dbReference type="SAM" id="Phobius"/>
    </source>
</evidence>
<evidence type="ECO:0000313" key="6">
    <source>
        <dbReference type="Proteomes" id="UP001500390"/>
    </source>
</evidence>
<proteinExistence type="inferred from homology"/>
<dbReference type="PANTHER" id="PTHR30487">
    <property type="entry name" value="TYPE 4 PREPILIN-LIKE PROTEINS LEADER PEPTIDE-PROCESSING ENZYME"/>
    <property type="match status" value="1"/>
</dbReference>
<feature type="transmembrane region" description="Helical" evidence="3">
    <location>
        <begin position="125"/>
        <end position="145"/>
    </location>
</feature>
<feature type="transmembrane region" description="Helical" evidence="3">
    <location>
        <begin position="206"/>
        <end position="227"/>
    </location>
</feature>
<dbReference type="PRINTS" id="PR00864">
    <property type="entry name" value="PREPILNPTASE"/>
</dbReference>
<accession>A0ABP8JQP4</accession>
<keyword evidence="3" id="KW-1133">Transmembrane helix</keyword>
<gene>
    <name evidence="5" type="ORF">GCM10023153_15840</name>
</gene>
<dbReference type="Pfam" id="PF01478">
    <property type="entry name" value="Peptidase_A24"/>
    <property type="match status" value="1"/>
</dbReference>
<dbReference type="PANTHER" id="PTHR30487:SF0">
    <property type="entry name" value="PREPILIN LEADER PEPTIDASE_N-METHYLTRANSFERASE-RELATED"/>
    <property type="match status" value="1"/>
</dbReference>
<feature type="transmembrane region" description="Helical" evidence="3">
    <location>
        <begin position="103"/>
        <end position="119"/>
    </location>
</feature>
<evidence type="ECO:0000313" key="5">
    <source>
        <dbReference type="EMBL" id="GAA4394611.1"/>
    </source>
</evidence>
<feature type="transmembrane region" description="Helical" evidence="3">
    <location>
        <begin position="71"/>
        <end position="91"/>
    </location>
</feature>
<sequence length="233" mass="24096">MTGTEAFAITATLATASAVVGWLIARWLRTHAHRYADEVGLECRTHAWVPVVSALVLPLLALGGWRTHGWSLALVTWTIGAVLLTMAAIDIDVRRLPDRFTKPLVPATMLGTGLVALVTGSGGDWVRGVLGGLVLGVVYLVLALLGRGTGLGLGDVKLAPSLGVLLAFQSWAAVVLASVLAFVSAGVLGLVLIALRRADRRSTLAFGPHMIGAAMLVLAAPGLGWVLGLSSSG</sequence>
<dbReference type="Proteomes" id="UP001500390">
    <property type="component" value="Unassembled WGS sequence"/>
</dbReference>
<keyword evidence="3" id="KW-0812">Transmembrane</keyword>
<keyword evidence="6" id="KW-1185">Reference proteome</keyword>
<feature type="transmembrane region" description="Helical" evidence="3">
    <location>
        <begin position="166"/>
        <end position="194"/>
    </location>
</feature>
<dbReference type="Gene3D" id="1.20.120.1220">
    <property type="match status" value="1"/>
</dbReference>
<evidence type="ECO:0000259" key="4">
    <source>
        <dbReference type="Pfam" id="PF01478"/>
    </source>
</evidence>
<name>A0ABP8JQP4_9MICO</name>
<comment type="caution">
    <text evidence="5">The sequence shown here is derived from an EMBL/GenBank/DDBJ whole genome shotgun (WGS) entry which is preliminary data.</text>
</comment>
<dbReference type="InterPro" id="IPR014032">
    <property type="entry name" value="Peptidase_A24A_bac"/>
</dbReference>
<feature type="domain" description="Prepilin type IV endopeptidase peptidase" evidence="4">
    <location>
        <begin position="79"/>
        <end position="183"/>
    </location>
</feature>
<dbReference type="EMBL" id="BAABFX010000025">
    <property type="protein sequence ID" value="GAA4394611.1"/>
    <property type="molecule type" value="Genomic_DNA"/>
</dbReference>
<reference evidence="6" key="1">
    <citation type="journal article" date="2019" name="Int. J. Syst. Evol. Microbiol.">
        <title>The Global Catalogue of Microorganisms (GCM) 10K type strain sequencing project: providing services to taxonomists for standard genome sequencing and annotation.</title>
        <authorList>
            <consortium name="The Broad Institute Genomics Platform"/>
            <consortium name="The Broad Institute Genome Sequencing Center for Infectious Disease"/>
            <person name="Wu L."/>
            <person name="Ma J."/>
        </authorList>
    </citation>
    <scope>NUCLEOTIDE SEQUENCE [LARGE SCALE GENOMIC DNA]</scope>
    <source>
        <strain evidence="6">JCM 17738</strain>
    </source>
</reference>
<organism evidence="5 6">
    <name type="scientific">Ornithinibacter aureus</name>
    <dbReference type="NCBI Taxonomy" id="622664"/>
    <lineage>
        <taxon>Bacteria</taxon>
        <taxon>Bacillati</taxon>
        <taxon>Actinomycetota</taxon>
        <taxon>Actinomycetes</taxon>
        <taxon>Micrococcales</taxon>
        <taxon>Intrasporangiaceae</taxon>
        <taxon>Ornithinibacter</taxon>
    </lineage>
</organism>
<dbReference type="RefSeq" id="WP_159902205.1">
    <property type="nucleotide sequence ID" value="NZ_BAABFX010000025.1"/>
</dbReference>
<evidence type="ECO:0000256" key="2">
    <source>
        <dbReference type="RuleBase" id="RU003793"/>
    </source>
</evidence>
<dbReference type="InterPro" id="IPR050882">
    <property type="entry name" value="Prepilin_peptidase/N-MTase"/>
</dbReference>
<protein>
    <recommendedName>
        <fullName evidence="4">Prepilin type IV endopeptidase peptidase domain-containing protein</fullName>
    </recommendedName>
</protein>
<feature type="transmembrane region" description="Helical" evidence="3">
    <location>
        <begin position="46"/>
        <end position="65"/>
    </location>
</feature>
<feature type="transmembrane region" description="Helical" evidence="3">
    <location>
        <begin position="6"/>
        <end position="25"/>
    </location>
</feature>